<dbReference type="Pfam" id="PF12852">
    <property type="entry name" value="Cupin_6"/>
    <property type="match status" value="1"/>
</dbReference>
<feature type="region of interest" description="Disordered" evidence="4">
    <location>
        <begin position="294"/>
        <end position="318"/>
    </location>
</feature>
<organism evidence="6 7">
    <name type="scientific">Streptomyces cadmiisoli</name>
    <dbReference type="NCBI Taxonomy" id="2184053"/>
    <lineage>
        <taxon>Bacteria</taxon>
        <taxon>Bacillati</taxon>
        <taxon>Actinomycetota</taxon>
        <taxon>Actinomycetes</taxon>
        <taxon>Kitasatosporales</taxon>
        <taxon>Streptomycetaceae</taxon>
        <taxon>Streptomyces</taxon>
        <taxon>Streptomyces aurantiacus group</taxon>
    </lineage>
</organism>
<dbReference type="PRINTS" id="PR00032">
    <property type="entry name" value="HTHARAC"/>
</dbReference>
<name>A0A2Z4ISI6_9ACTN</name>
<protein>
    <submittedName>
        <fullName evidence="6">AraC family transcriptional regulator</fullName>
    </submittedName>
</protein>
<accession>A0A2Z4ISI6</accession>
<evidence type="ECO:0000256" key="3">
    <source>
        <dbReference type="ARBA" id="ARBA00023163"/>
    </source>
</evidence>
<dbReference type="EMBL" id="CP030073">
    <property type="protein sequence ID" value="AWW35942.1"/>
    <property type="molecule type" value="Genomic_DNA"/>
</dbReference>
<dbReference type="Pfam" id="PF12833">
    <property type="entry name" value="HTH_18"/>
    <property type="match status" value="1"/>
</dbReference>
<dbReference type="RefSeq" id="WP_112438008.1">
    <property type="nucleotide sequence ID" value="NZ_CBDRHE010000006.1"/>
</dbReference>
<keyword evidence="3" id="KW-0804">Transcription</keyword>
<evidence type="ECO:0000313" key="6">
    <source>
        <dbReference type="EMBL" id="AWW35942.1"/>
    </source>
</evidence>
<dbReference type="InterPro" id="IPR018060">
    <property type="entry name" value="HTH_AraC"/>
</dbReference>
<evidence type="ECO:0000256" key="2">
    <source>
        <dbReference type="ARBA" id="ARBA00023125"/>
    </source>
</evidence>
<dbReference type="Proteomes" id="UP000249616">
    <property type="component" value="Chromosome"/>
</dbReference>
<evidence type="ECO:0000259" key="5">
    <source>
        <dbReference type="PROSITE" id="PS01124"/>
    </source>
</evidence>
<sequence length="318" mass="34457">MDVVSDAVSAIRSGRPMSARTHLAAPWGLEFPAAQGAGFHVVLQGSCWLLPPGPGEPVALSSGDVVFVAQGQRIALADHPERRLVPVTQEMDDAWRPARPARSGPTTVLICGSYQLDQVRQHPVLQQLPAYIHIPKRVGHHGSLSSVIDLLGSELDARRPGTDAIVPALLDTMLLYILRAWYEDEAAQSTGGWARALHDPAVSAALHHIHREPGRAWTVAELGTRAGLSRAAFSRRFSSLVGQSPLAYLTWWRMTIAGRQLQGTDTALRTIAQRVGYTSEFAFNRAFKREYGTTPGTYRRQHAGAYGAGPGDLGPDAI</sequence>
<dbReference type="SMART" id="SM00342">
    <property type="entry name" value="HTH_ARAC"/>
    <property type="match status" value="1"/>
</dbReference>
<gene>
    <name evidence="6" type="ORF">DN051_04165</name>
</gene>
<keyword evidence="1" id="KW-0805">Transcription regulation</keyword>
<dbReference type="GO" id="GO:0003700">
    <property type="term" value="F:DNA-binding transcription factor activity"/>
    <property type="evidence" value="ECO:0007669"/>
    <property type="project" value="InterPro"/>
</dbReference>
<keyword evidence="7" id="KW-1185">Reference proteome</keyword>
<reference evidence="6 7" key="1">
    <citation type="journal article" date="2019" name="Int. J. Syst. Evol. Microbiol.">
        <title>Streptomyces cadmiisoli sp. nov., a novel actinomycete isolated from cadmium-contaminated soil.</title>
        <authorList>
            <person name="Li K."/>
            <person name="Tang X."/>
            <person name="Zhao J."/>
            <person name="Guo Y."/>
            <person name="Tang Y."/>
            <person name="Gao J."/>
        </authorList>
    </citation>
    <scope>NUCLEOTIDE SEQUENCE [LARGE SCALE GENOMIC DNA]</scope>
    <source>
        <strain evidence="6 7">ZFG47</strain>
    </source>
</reference>
<dbReference type="AlphaFoldDB" id="A0A2Z4ISI6"/>
<keyword evidence="2" id="KW-0238">DNA-binding</keyword>
<dbReference type="PANTHER" id="PTHR46796:SF7">
    <property type="entry name" value="ARAC FAMILY TRANSCRIPTIONAL REGULATOR"/>
    <property type="match status" value="1"/>
</dbReference>
<dbReference type="PROSITE" id="PS01124">
    <property type="entry name" value="HTH_ARAC_FAMILY_2"/>
    <property type="match status" value="1"/>
</dbReference>
<dbReference type="InterPro" id="IPR020449">
    <property type="entry name" value="Tscrpt_reg_AraC-type_HTH"/>
</dbReference>
<feature type="domain" description="HTH araC/xylS-type" evidence="5">
    <location>
        <begin position="203"/>
        <end position="301"/>
    </location>
</feature>
<evidence type="ECO:0000256" key="1">
    <source>
        <dbReference type="ARBA" id="ARBA00023015"/>
    </source>
</evidence>
<dbReference type="InterPro" id="IPR032783">
    <property type="entry name" value="AraC_lig"/>
</dbReference>
<evidence type="ECO:0000313" key="7">
    <source>
        <dbReference type="Proteomes" id="UP000249616"/>
    </source>
</evidence>
<dbReference type="Gene3D" id="1.10.10.60">
    <property type="entry name" value="Homeodomain-like"/>
    <property type="match status" value="2"/>
</dbReference>
<dbReference type="InterPro" id="IPR009057">
    <property type="entry name" value="Homeodomain-like_sf"/>
</dbReference>
<dbReference type="SUPFAM" id="SSF46689">
    <property type="entry name" value="Homeodomain-like"/>
    <property type="match status" value="2"/>
</dbReference>
<dbReference type="PANTHER" id="PTHR46796">
    <property type="entry name" value="HTH-TYPE TRANSCRIPTIONAL ACTIVATOR RHAS-RELATED"/>
    <property type="match status" value="1"/>
</dbReference>
<dbReference type="GO" id="GO:0043565">
    <property type="term" value="F:sequence-specific DNA binding"/>
    <property type="evidence" value="ECO:0007669"/>
    <property type="project" value="InterPro"/>
</dbReference>
<evidence type="ECO:0000256" key="4">
    <source>
        <dbReference type="SAM" id="MobiDB-lite"/>
    </source>
</evidence>
<dbReference type="KEGG" id="scad:DN051_04165"/>
<proteinExistence type="predicted"/>
<dbReference type="InterPro" id="IPR050204">
    <property type="entry name" value="AraC_XylS_family_regulators"/>
</dbReference>